<protein>
    <recommendedName>
        <fullName evidence="11">Peptidase C39 domain-containing protein</fullName>
    </recommendedName>
</protein>
<dbReference type="GO" id="GO:0006508">
    <property type="term" value="P:proteolysis"/>
    <property type="evidence" value="ECO:0007669"/>
    <property type="project" value="InterPro"/>
</dbReference>
<feature type="transmembrane region" description="Helical" evidence="10">
    <location>
        <begin position="135"/>
        <end position="151"/>
    </location>
</feature>
<dbReference type="PROSITE" id="PS50990">
    <property type="entry name" value="PEPTIDASE_C39"/>
    <property type="match status" value="1"/>
</dbReference>
<feature type="transmembrane region" description="Helical" evidence="10">
    <location>
        <begin position="299"/>
        <end position="317"/>
    </location>
</feature>
<dbReference type="InterPro" id="IPR012336">
    <property type="entry name" value="Thioredoxin-like_fold"/>
</dbReference>
<evidence type="ECO:0000256" key="6">
    <source>
        <dbReference type="ARBA" id="ARBA00023002"/>
    </source>
</evidence>
<name>A0A412YFW9_9BACE</name>
<evidence type="ECO:0000256" key="9">
    <source>
        <dbReference type="ARBA" id="ARBA00023284"/>
    </source>
</evidence>
<evidence type="ECO:0000256" key="5">
    <source>
        <dbReference type="ARBA" id="ARBA00022989"/>
    </source>
</evidence>
<evidence type="ECO:0000256" key="2">
    <source>
        <dbReference type="ARBA" id="ARBA00006214"/>
    </source>
</evidence>
<feature type="transmembrane region" description="Helical" evidence="10">
    <location>
        <begin position="267"/>
        <end position="287"/>
    </location>
</feature>
<dbReference type="AlphaFoldDB" id="A0A412YFW9"/>
<dbReference type="Pfam" id="PF13462">
    <property type="entry name" value="Thioredoxin_4"/>
    <property type="match status" value="1"/>
</dbReference>
<feature type="transmembrane region" description="Helical" evidence="10">
    <location>
        <begin position="212"/>
        <end position="231"/>
    </location>
</feature>
<keyword evidence="9" id="KW-0676">Redox-active center</keyword>
<evidence type="ECO:0000256" key="7">
    <source>
        <dbReference type="ARBA" id="ARBA00023136"/>
    </source>
</evidence>
<dbReference type="InterPro" id="IPR036249">
    <property type="entry name" value="Thioredoxin-like_sf"/>
</dbReference>
<dbReference type="InterPro" id="IPR038354">
    <property type="entry name" value="VKOR_sf"/>
</dbReference>
<comment type="subcellular location">
    <subcellularLocation>
        <location evidence="1">Membrane</location>
        <topology evidence="1">Multi-pass membrane protein</topology>
    </subcellularLocation>
</comment>
<evidence type="ECO:0000256" key="8">
    <source>
        <dbReference type="ARBA" id="ARBA00023157"/>
    </source>
</evidence>
<organism evidence="12 13">
    <name type="scientific">Bacteroides intestinalis</name>
    <dbReference type="NCBI Taxonomy" id="329854"/>
    <lineage>
        <taxon>Bacteria</taxon>
        <taxon>Pseudomonadati</taxon>
        <taxon>Bacteroidota</taxon>
        <taxon>Bacteroidia</taxon>
        <taxon>Bacteroidales</taxon>
        <taxon>Bacteroidaceae</taxon>
        <taxon>Bacteroides</taxon>
    </lineage>
</organism>
<keyword evidence="8" id="KW-1015">Disulfide bond</keyword>
<feature type="transmembrane region" description="Helical" evidence="10">
    <location>
        <begin position="157"/>
        <end position="174"/>
    </location>
</feature>
<proteinExistence type="inferred from homology"/>
<keyword evidence="4" id="KW-0874">Quinone</keyword>
<evidence type="ECO:0000313" key="13">
    <source>
        <dbReference type="Proteomes" id="UP000283850"/>
    </source>
</evidence>
<dbReference type="InterPro" id="IPR005074">
    <property type="entry name" value="Peptidase_C39"/>
</dbReference>
<evidence type="ECO:0000256" key="4">
    <source>
        <dbReference type="ARBA" id="ARBA00022719"/>
    </source>
</evidence>
<sequence length="519" mass="60519">MMSNKCNLTDTLYCYSKLYKSSIHKEDVQILLESSPAYPTMLSLYRTLHSIEIECNVVKAKFEDIAMLNKPFLAHLKGQTTDNIILIKEIVSNNILWYNTANSRFYKESIDTFLKKWDGIILYSTDKEISINRRCIYIYITLLCLFAIPFFNITNLAIVALNIIGLYSSYIIFAHEKGKRGTVLNKICKVGKHIDCDSVAHSKFSRFGNITLADLGLTYFGTALFFSFSLLYNPFNINTSETYSAILIISFPFILYSLSVQLYIKKWCILCLSLDSIIILQACLFFIKEDFSFTNTITPFFQISYFFPLILLVVILLKKYSTTKSQYIEQKIHSLRIHRTPSVFNLFINKATVIRQDEYGLSIGDPNAPLTITTWISPHCPHCTEIVKNMFLFIHNKKVQWKIYFAGTDQNTENNRRYIVELYFIALFISNKTQFLNAIKQWYNHDQTPIFKKLSKYRINKNAELILEKHISYAKEIGIKEYPTIFINNIRLPQEYTLNDLYYMIYDHDIINVLNTSNT</sequence>
<keyword evidence="5 10" id="KW-1133">Transmembrane helix</keyword>
<gene>
    <name evidence="12" type="ORF">DWW10_06050</name>
</gene>
<dbReference type="GO" id="GO:0005524">
    <property type="term" value="F:ATP binding"/>
    <property type="evidence" value="ECO:0007669"/>
    <property type="project" value="InterPro"/>
</dbReference>
<dbReference type="Gene3D" id="3.40.30.10">
    <property type="entry name" value="Glutaredoxin"/>
    <property type="match status" value="1"/>
</dbReference>
<dbReference type="Pfam" id="PF03412">
    <property type="entry name" value="Peptidase_C39"/>
    <property type="match status" value="1"/>
</dbReference>
<dbReference type="GO" id="GO:0008233">
    <property type="term" value="F:peptidase activity"/>
    <property type="evidence" value="ECO:0007669"/>
    <property type="project" value="InterPro"/>
</dbReference>
<dbReference type="GO" id="GO:0016491">
    <property type="term" value="F:oxidoreductase activity"/>
    <property type="evidence" value="ECO:0007669"/>
    <property type="project" value="UniProtKB-KW"/>
</dbReference>
<dbReference type="InterPro" id="IPR012932">
    <property type="entry name" value="VKOR"/>
</dbReference>
<dbReference type="RefSeq" id="WP_022391654.1">
    <property type="nucleotide sequence ID" value="NZ_QRZF01000003.1"/>
</dbReference>
<dbReference type="Gene3D" id="1.20.1440.130">
    <property type="entry name" value="VKOR domain"/>
    <property type="match status" value="1"/>
</dbReference>
<dbReference type="SUPFAM" id="SSF52833">
    <property type="entry name" value="Thioredoxin-like"/>
    <property type="match status" value="1"/>
</dbReference>
<feature type="transmembrane region" description="Helical" evidence="10">
    <location>
        <begin position="243"/>
        <end position="260"/>
    </location>
</feature>
<comment type="similarity">
    <text evidence="2">Belongs to the VKOR family.</text>
</comment>
<dbReference type="GO" id="GO:0016020">
    <property type="term" value="C:membrane"/>
    <property type="evidence" value="ECO:0007669"/>
    <property type="project" value="UniProtKB-SubCell"/>
</dbReference>
<dbReference type="GO" id="GO:0048038">
    <property type="term" value="F:quinone binding"/>
    <property type="evidence" value="ECO:0007669"/>
    <property type="project" value="UniProtKB-KW"/>
</dbReference>
<comment type="caution">
    <text evidence="12">The sequence shown here is derived from an EMBL/GenBank/DDBJ whole genome shotgun (WGS) entry which is preliminary data.</text>
</comment>
<dbReference type="EMBL" id="QRZF01000003">
    <property type="protein sequence ID" value="RGV56243.1"/>
    <property type="molecule type" value="Genomic_DNA"/>
</dbReference>
<keyword evidence="3 10" id="KW-0812">Transmembrane</keyword>
<accession>A0A412YFW9</accession>
<feature type="domain" description="Peptidase C39" evidence="11">
    <location>
        <begin position="1"/>
        <end position="124"/>
    </location>
</feature>
<keyword evidence="6" id="KW-0560">Oxidoreductase</keyword>
<evidence type="ECO:0000256" key="3">
    <source>
        <dbReference type="ARBA" id="ARBA00022692"/>
    </source>
</evidence>
<evidence type="ECO:0000256" key="10">
    <source>
        <dbReference type="SAM" id="Phobius"/>
    </source>
</evidence>
<dbReference type="Gene3D" id="3.90.70.10">
    <property type="entry name" value="Cysteine proteinases"/>
    <property type="match status" value="1"/>
</dbReference>
<dbReference type="Proteomes" id="UP000283850">
    <property type="component" value="Unassembled WGS sequence"/>
</dbReference>
<evidence type="ECO:0000259" key="11">
    <source>
        <dbReference type="PROSITE" id="PS50990"/>
    </source>
</evidence>
<evidence type="ECO:0000313" key="12">
    <source>
        <dbReference type="EMBL" id="RGV56243.1"/>
    </source>
</evidence>
<reference evidence="12 13" key="1">
    <citation type="submission" date="2018-08" db="EMBL/GenBank/DDBJ databases">
        <title>A genome reference for cultivated species of the human gut microbiota.</title>
        <authorList>
            <person name="Zou Y."/>
            <person name="Xue W."/>
            <person name="Luo G."/>
        </authorList>
    </citation>
    <scope>NUCLEOTIDE SEQUENCE [LARGE SCALE GENOMIC DNA]</scope>
    <source>
        <strain evidence="12 13">AF14-32</strain>
    </source>
</reference>
<dbReference type="CDD" id="cd12921">
    <property type="entry name" value="VKOR_4"/>
    <property type="match status" value="1"/>
</dbReference>
<keyword evidence="7 10" id="KW-0472">Membrane</keyword>
<evidence type="ECO:0000256" key="1">
    <source>
        <dbReference type="ARBA" id="ARBA00004141"/>
    </source>
</evidence>
<dbReference type="Pfam" id="PF07884">
    <property type="entry name" value="VKOR"/>
    <property type="match status" value="1"/>
</dbReference>